<dbReference type="Gene3D" id="2.60.40.10">
    <property type="entry name" value="Immunoglobulins"/>
    <property type="match status" value="1"/>
</dbReference>
<name>A0A3D8TPK1_9LIST</name>
<organism evidence="2 3">
    <name type="scientific">Listeria kieliensis</name>
    <dbReference type="NCBI Taxonomy" id="1621700"/>
    <lineage>
        <taxon>Bacteria</taxon>
        <taxon>Bacillati</taxon>
        <taxon>Bacillota</taxon>
        <taxon>Bacilli</taxon>
        <taxon>Bacillales</taxon>
        <taxon>Listeriaceae</taxon>
        <taxon>Listeria</taxon>
    </lineage>
</organism>
<sequence>MTAKNWLKLLPILLVLGTGLFFIPHLFAENRQVDDLQLASFKTKVDQNEIFSLQVVDKQPGEQKVYLPIPNSFEYIPVHSSQAAVTFDKINHQLVIDWEQTKQKTITIQLKAHRKGEFSFKLFATRNEKTVESKPVTFKVQEPQIYNAKQSDSTFQDKKVKPLDLSLPEIYSISNGYLQAFDNQAMIQNKIVLNGEIPIKNLKNQLGWYNNKLYILDHIGSEFSLYEVKGDGTYTKTVVGKTPCKSFVGGGISKSGVYVAMITSPDQAIQLILVDVKTKKLLQVKNIVFPTPNDQSKLTMTGDMAFDGDGTLWKVSYKKANGILTDQYLQKIDIQSAKVLKTLQLKIPFTVDSNYGYSGIAFLSNGEMLLGSGVYGRGSFSKIDMGTGEVKAVGPKLGAYGTYDLASPFYPYFNTHLTLSMQANPTSGAGVYQRKEIEYTLTFNNLGNLASSHSLLSTTLPEGTEYVPNSTKLDGETVKDIAGTSPLFSGMEVSSKGSLQGIISKNQKGTVNFKVRVKANTPPNSTVTNQAELSAENTSTIQSNMITHTVLLNQSELKVKNSSIKIGQTWNPKDNFVSAKKPDGSAISFDPKAIQVNGTVNTHKLGKYTVFYQNQDIEQKAIISVDRLPAPTINFSLKASNQTATKEDQRILLGDSLTLQYELQNQTANSGFRAGQAKWRIPLPIGVEPTKLSDLLTLTGPNGDKKQVPWDSLYDSKSRTICVDKRNFDPNWLKLSQNNSIALNFNVKVNSTDAMHIVGTKLSSTPSITGTDYNGDQLTLKSPDPLDFGPIFSGALQFYDVPNTLAFQNGWIQSFTSEISREDPNWKIVVEDTRRRSKNWNNNWQVTVRQVSPFKTKQKDVLTNILIFKRNASSEQIISEKNSTIVFDGKSNTADFYDVLWAKNQGLFLKVPPGAAKAKQIYQSIIEWNLSNSPL</sequence>
<proteinExistence type="predicted"/>
<dbReference type="InterPro" id="IPR013783">
    <property type="entry name" value="Ig-like_fold"/>
</dbReference>
<comment type="caution">
    <text evidence="2">The sequence shown here is derived from an EMBL/GenBank/DDBJ whole genome shotgun (WGS) entry which is preliminary data.</text>
</comment>
<gene>
    <name evidence="2" type="ORF">UR08_05835</name>
</gene>
<dbReference type="SUPFAM" id="SSF49401">
    <property type="entry name" value="Bacterial adhesins"/>
    <property type="match status" value="1"/>
</dbReference>
<keyword evidence="3" id="KW-1185">Reference proteome</keyword>
<dbReference type="SUPFAM" id="SSF82171">
    <property type="entry name" value="DPP6 N-terminal domain-like"/>
    <property type="match status" value="1"/>
</dbReference>
<accession>A0A3D8TPK1</accession>
<reference evidence="3" key="1">
    <citation type="submission" date="2015-04" db="EMBL/GenBank/DDBJ databases">
        <authorList>
            <person name="Schardt J."/>
            <person name="Mueller-Herbst S."/>
            <person name="Scherer S."/>
            <person name="Huptas C."/>
        </authorList>
    </citation>
    <scope>NUCLEOTIDE SEQUENCE [LARGE SCALE GENOMIC DNA]</scope>
    <source>
        <strain evidence="3">Kiel-L1</strain>
    </source>
</reference>
<evidence type="ECO:0000313" key="3">
    <source>
        <dbReference type="Proteomes" id="UP000257055"/>
    </source>
</evidence>
<evidence type="ECO:0000313" key="2">
    <source>
        <dbReference type="EMBL" id="RDX00522.1"/>
    </source>
</evidence>
<dbReference type="RefSeq" id="WP_165849953.1">
    <property type="nucleotide sequence ID" value="NZ_LARY01000002.1"/>
</dbReference>
<dbReference type="NCBIfam" id="TIGR01451">
    <property type="entry name" value="B_ant_repeat"/>
    <property type="match status" value="1"/>
</dbReference>
<evidence type="ECO:0000259" key="1">
    <source>
        <dbReference type="Pfam" id="PF07523"/>
    </source>
</evidence>
<feature type="domain" description="Ig-like" evidence="1">
    <location>
        <begin position="558"/>
        <end position="623"/>
    </location>
</feature>
<protein>
    <recommendedName>
        <fullName evidence="1">Ig-like domain-containing protein</fullName>
    </recommendedName>
</protein>
<dbReference type="InterPro" id="IPR008966">
    <property type="entry name" value="Adhesion_dom_sf"/>
</dbReference>
<dbReference type="Proteomes" id="UP000257055">
    <property type="component" value="Unassembled WGS sequence"/>
</dbReference>
<dbReference type="InterPro" id="IPR047589">
    <property type="entry name" value="DUF11_rpt"/>
</dbReference>
<dbReference type="EMBL" id="LARY01000002">
    <property type="protein sequence ID" value="RDX00522.1"/>
    <property type="molecule type" value="Genomic_DNA"/>
</dbReference>
<dbReference type="AlphaFoldDB" id="A0A3D8TPK1"/>
<dbReference type="Pfam" id="PF07523">
    <property type="entry name" value="Big_3"/>
    <property type="match status" value="1"/>
</dbReference>
<dbReference type="InterPro" id="IPR022038">
    <property type="entry name" value="Ig-like_bact"/>
</dbReference>